<dbReference type="Pfam" id="PF00003">
    <property type="entry name" value="7tm_3"/>
    <property type="match status" value="1"/>
</dbReference>
<feature type="transmembrane region" description="Helical" evidence="6">
    <location>
        <begin position="105"/>
        <end position="125"/>
    </location>
</feature>
<feature type="transmembrane region" description="Helical" evidence="6">
    <location>
        <begin position="137"/>
        <end position="156"/>
    </location>
</feature>
<dbReference type="InterPro" id="IPR017978">
    <property type="entry name" value="GPCR_3_C"/>
</dbReference>
<dbReference type="EMBL" id="JARO02010437">
    <property type="protein sequence ID" value="KPP60695.1"/>
    <property type="molecule type" value="Genomic_DNA"/>
</dbReference>
<dbReference type="PANTHER" id="PTHR14511">
    <property type="entry name" value="G PROTEIN COUPLED RECEPTOR, CLASS C, GROUP 5"/>
    <property type="match status" value="1"/>
</dbReference>
<dbReference type="AlphaFoldDB" id="A0A0P7UHS1"/>
<keyword evidence="5 6" id="KW-0472">Membrane</keyword>
<proteinExistence type="inferred from homology"/>
<evidence type="ECO:0000256" key="6">
    <source>
        <dbReference type="SAM" id="Phobius"/>
    </source>
</evidence>
<evidence type="ECO:0000256" key="2">
    <source>
        <dbReference type="ARBA" id="ARBA00007242"/>
    </source>
</evidence>
<feature type="transmembrane region" description="Helical" evidence="6">
    <location>
        <begin position="40"/>
        <end position="63"/>
    </location>
</feature>
<evidence type="ECO:0000313" key="8">
    <source>
        <dbReference type="EMBL" id="KPP60695.1"/>
    </source>
</evidence>
<protein>
    <submittedName>
        <fullName evidence="8">G-protein coupled receptor family C group 5 member C-like</fullName>
    </submittedName>
</protein>
<dbReference type="GO" id="GO:0070062">
    <property type="term" value="C:extracellular exosome"/>
    <property type="evidence" value="ECO:0007669"/>
    <property type="project" value="TreeGrafter"/>
</dbReference>
<gene>
    <name evidence="8" type="ORF">Z043_121280</name>
</gene>
<dbReference type="GO" id="GO:0030295">
    <property type="term" value="F:protein kinase activator activity"/>
    <property type="evidence" value="ECO:0007669"/>
    <property type="project" value="TreeGrafter"/>
</dbReference>
<dbReference type="Proteomes" id="UP000034805">
    <property type="component" value="Unassembled WGS sequence"/>
</dbReference>
<dbReference type="InterPro" id="IPR051753">
    <property type="entry name" value="RA-inducible_GPCR3"/>
</dbReference>
<name>A0A0P7UHS1_SCLFO</name>
<feature type="domain" description="G-protein coupled receptors family 3 profile" evidence="7">
    <location>
        <begin position="27"/>
        <end position="260"/>
    </location>
</feature>
<dbReference type="PANTHER" id="PTHR14511:SF15">
    <property type="entry name" value="G-PROTEIN COUPLED RECEPTOR FAMILY C GROUP 5 MEMBER C"/>
    <property type="match status" value="1"/>
</dbReference>
<feature type="transmembrane region" description="Helical" evidence="6">
    <location>
        <begin position="176"/>
        <end position="197"/>
    </location>
</feature>
<comment type="subcellular location">
    <subcellularLocation>
        <location evidence="1">Membrane</location>
        <topology evidence="1">Multi-pass membrane protein</topology>
    </subcellularLocation>
</comment>
<evidence type="ECO:0000259" key="7">
    <source>
        <dbReference type="Pfam" id="PF00003"/>
    </source>
</evidence>
<reference evidence="8 9" key="1">
    <citation type="submission" date="2015-08" db="EMBL/GenBank/DDBJ databases">
        <title>The genome of the Asian arowana (Scleropages formosus).</title>
        <authorList>
            <person name="Tan M.H."/>
            <person name="Gan H.M."/>
            <person name="Croft L.J."/>
            <person name="Austin C.M."/>
        </authorList>
    </citation>
    <scope>NUCLEOTIDE SEQUENCE [LARGE SCALE GENOMIC DNA]</scope>
    <source>
        <strain evidence="8">Aro1</strain>
    </source>
</reference>
<organism evidence="8 9">
    <name type="scientific">Scleropages formosus</name>
    <name type="common">Asian bonytongue</name>
    <name type="synonym">Osteoglossum formosum</name>
    <dbReference type="NCBI Taxonomy" id="113540"/>
    <lineage>
        <taxon>Eukaryota</taxon>
        <taxon>Metazoa</taxon>
        <taxon>Chordata</taxon>
        <taxon>Craniata</taxon>
        <taxon>Vertebrata</taxon>
        <taxon>Euteleostomi</taxon>
        <taxon>Actinopterygii</taxon>
        <taxon>Neopterygii</taxon>
        <taxon>Teleostei</taxon>
        <taxon>Osteoglossocephala</taxon>
        <taxon>Osteoglossomorpha</taxon>
        <taxon>Osteoglossiformes</taxon>
        <taxon>Osteoglossidae</taxon>
        <taxon>Scleropages</taxon>
    </lineage>
</organism>
<evidence type="ECO:0000256" key="5">
    <source>
        <dbReference type="ARBA" id="ARBA00023136"/>
    </source>
</evidence>
<evidence type="ECO:0000313" key="9">
    <source>
        <dbReference type="Proteomes" id="UP000034805"/>
    </source>
</evidence>
<feature type="transmembrane region" description="Helical" evidence="6">
    <location>
        <begin position="75"/>
        <end position="93"/>
    </location>
</feature>
<keyword evidence="4 6" id="KW-1133">Transmembrane helix</keyword>
<dbReference type="GO" id="GO:0043235">
    <property type="term" value="C:receptor complex"/>
    <property type="evidence" value="ECO:0007669"/>
    <property type="project" value="TreeGrafter"/>
</dbReference>
<sequence>MASLSPSTTVPPNGCGPSVLPLYYKLCDLHAMWGVVVESLAAAGVVTSFVLLVVLLASLPFVTDQKRRSSMGLQTGFLVCTMGLFSLTFAFIVGQSFANCVARRFLFGVLFAGCFACLLIQGVRLNVVAHRDRGPQGWMLCLGALGLWLVEVIVNIEWIVITGEAVHCSTSQQDFAMALIYVMLLLLGTMPVAVLTLMGKQHWRREGAFLLATASVSFAIWVVWLTMYLYVNKSIGNSSWDDPTLAITLVTNGWVFLILSSTPQICMLTENSEMNFDYEEASYENVLKQHQVSKNIYVENKAFTMEEPNPGNCLQGFPA</sequence>
<feature type="transmembrane region" description="Helical" evidence="6">
    <location>
        <begin position="209"/>
        <end position="231"/>
    </location>
</feature>
<dbReference type="GO" id="GO:0004930">
    <property type="term" value="F:G protein-coupled receptor activity"/>
    <property type="evidence" value="ECO:0007669"/>
    <property type="project" value="InterPro"/>
</dbReference>
<comment type="caution">
    <text evidence="8">The sequence shown here is derived from an EMBL/GenBank/DDBJ whole genome shotgun (WGS) entry which is preliminary data.</text>
</comment>
<dbReference type="GO" id="GO:0005886">
    <property type="term" value="C:plasma membrane"/>
    <property type="evidence" value="ECO:0007669"/>
    <property type="project" value="TreeGrafter"/>
</dbReference>
<evidence type="ECO:0000256" key="3">
    <source>
        <dbReference type="ARBA" id="ARBA00022692"/>
    </source>
</evidence>
<accession>A0A0P7UHS1</accession>
<keyword evidence="3 6" id="KW-0812">Transmembrane</keyword>
<evidence type="ECO:0000256" key="1">
    <source>
        <dbReference type="ARBA" id="ARBA00004141"/>
    </source>
</evidence>
<comment type="similarity">
    <text evidence="2">Belongs to the G-protein coupled receptor 3 family.</text>
</comment>
<keyword evidence="8" id="KW-0675">Receptor</keyword>
<evidence type="ECO:0000256" key="4">
    <source>
        <dbReference type="ARBA" id="ARBA00022989"/>
    </source>
</evidence>
<feature type="transmembrane region" description="Helical" evidence="6">
    <location>
        <begin position="243"/>
        <end position="259"/>
    </location>
</feature>